<comment type="caution">
    <text evidence="2">The sequence shown here is derived from an EMBL/GenBank/DDBJ whole genome shotgun (WGS) entry which is preliminary data.</text>
</comment>
<keyword evidence="3" id="KW-1185">Reference proteome</keyword>
<feature type="transmembrane region" description="Helical" evidence="1">
    <location>
        <begin position="89"/>
        <end position="109"/>
    </location>
</feature>
<dbReference type="EMBL" id="NOJZ02000023">
    <property type="protein sequence ID" value="RDY22937.1"/>
    <property type="molecule type" value="Genomic_DNA"/>
</dbReference>
<keyword evidence="1" id="KW-0472">Membrane</keyword>
<feature type="transmembrane region" description="Helical" evidence="1">
    <location>
        <begin position="312"/>
        <end position="331"/>
    </location>
</feature>
<accession>A0A371IR29</accession>
<gene>
    <name evidence="2" type="ORF">CHF27_010910</name>
</gene>
<keyword evidence="1" id="KW-0812">Transmembrane</keyword>
<feature type="transmembrane region" description="Helical" evidence="1">
    <location>
        <begin position="337"/>
        <end position="356"/>
    </location>
</feature>
<sequence length="396" mass="44662">MVVFLIVTILYLLISIAFASKTSIFYDTHNKYDVLLNTDTGVLLNWNTFAIAQDNSKHILFSAIVSLFAYPIFLISQNLAKTGTQFTHIYGFGLIILQILISATSVTLIYSCIKDLCKKRLTRVLIIGIMIVSFPQIFMSVNIERFIYAQLSLVVFIFLVSKLKNQESYLIDIAAIPLFGITLTNIYVYFINLLLEFKINLKKILTHLSLLVAMSYFILVSTKSYNSFFLVKNTINSDSMFIATLPILEKIKMTILRLIYPILYFPGQEILYNTKMVQNGAVNKVFLILGAIVLLLAIIGGIRNFKKKVPKLCLGIILANIVLHGVIGYSLDSANIMVIHFTFAIILLLGYLAQTLSKKQTKLLNVFLGIVFITIVISNIQGFIEIFNLGVQSYPR</sequence>
<protein>
    <submittedName>
        <fullName evidence="2">Uncharacterized protein</fullName>
    </submittedName>
</protein>
<feature type="transmembrane region" description="Helical" evidence="1">
    <location>
        <begin position="59"/>
        <end position="77"/>
    </location>
</feature>
<feature type="transmembrane region" description="Helical" evidence="1">
    <location>
        <begin position="363"/>
        <end position="384"/>
    </location>
</feature>
<evidence type="ECO:0000313" key="2">
    <source>
        <dbReference type="EMBL" id="RDY22937.1"/>
    </source>
</evidence>
<keyword evidence="1" id="KW-1133">Transmembrane helix</keyword>
<dbReference type="Proteomes" id="UP000243494">
    <property type="component" value="Unassembled WGS sequence"/>
</dbReference>
<evidence type="ECO:0000256" key="1">
    <source>
        <dbReference type="SAM" id="Phobius"/>
    </source>
</evidence>
<feature type="transmembrane region" description="Helical" evidence="1">
    <location>
        <begin position="204"/>
        <end position="220"/>
    </location>
</feature>
<evidence type="ECO:0000313" key="3">
    <source>
        <dbReference type="Proteomes" id="UP000243494"/>
    </source>
</evidence>
<organism evidence="2 3">
    <name type="scientific">Romboutsia maritimum</name>
    <dbReference type="NCBI Taxonomy" id="2020948"/>
    <lineage>
        <taxon>Bacteria</taxon>
        <taxon>Bacillati</taxon>
        <taxon>Bacillota</taxon>
        <taxon>Clostridia</taxon>
        <taxon>Peptostreptococcales</taxon>
        <taxon>Peptostreptococcaceae</taxon>
        <taxon>Romboutsia</taxon>
    </lineage>
</organism>
<feature type="transmembrane region" description="Helical" evidence="1">
    <location>
        <begin position="285"/>
        <end position="305"/>
    </location>
</feature>
<reference evidence="2 3" key="1">
    <citation type="journal article" date="2017" name="Genome Announc.">
        <title>Draft Genome Sequence of Romboutsia maritimum sp. nov. Strain CCRI-22766(T), Isolated from Coastal Estuarine Mud.</title>
        <authorList>
            <person name="Maheux A.F."/>
            <person name="Boudreau D.K."/>
            <person name="Berube E."/>
            <person name="Boissinot M."/>
            <person name="Raymond F."/>
            <person name="Brodeur S."/>
            <person name="Corbeil J."/>
            <person name="Brightwell G."/>
            <person name="Broda D."/>
            <person name="Omar R.F."/>
            <person name="Bergeron M.G."/>
        </authorList>
    </citation>
    <scope>NUCLEOTIDE SEQUENCE [LARGE SCALE GENOMIC DNA]</scope>
    <source>
        <strain evidence="2 3">CCRI-22766</strain>
    </source>
</reference>
<dbReference type="OrthoDB" id="1748048at2"/>
<dbReference type="AlphaFoldDB" id="A0A371IR29"/>
<proteinExistence type="predicted"/>
<feature type="transmembrane region" description="Helical" evidence="1">
    <location>
        <begin position="121"/>
        <end position="139"/>
    </location>
</feature>
<dbReference type="Pfam" id="PF19558">
    <property type="entry name" value="DUF6080"/>
    <property type="match status" value="1"/>
</dbReference>
<feature type="transmembrane region" description="Helical" evidence="1">
    <location>
        <begin position="170"/>
        <end position="192"/>
    </location>
</feature>
<dbReference type="InterPro" id="IPR045726">
    <property type="entry name" value="DUF6080"/>
</dbReference>
<name>A0A371IR29_9FIRM</name>